<sequence length="485" mass="55217">MDLSTPKYFEAPSFLASHMEPPLEGNTGFYNKNMQNPFADPFPDPLCKLNLKETSEFVKSFPMANHNTETRTYFNVSAQRRREGVSSVTKRNSVDAPPTPGRPIFSFSAGNLSRKGFPSKWDDAEKWLNSSSSCHDSPAHVHGLNLKTSESSKFHKQFDGFRPQAEVFAEKSRVTEEKVSKAVSSIHGSVLLEHHISSKDLNVDVLLKDKFTNEVQVEPIFPKYRCLEPTKEGFLFGKLDEKSMKATAPVMVHEVKQRDIGTEMTPLGSSKTSRCPTPFKSTSPARHNTPENRSGPLALLNYDTNTTAMDITKLQDCHLAKLHVGAKFDSVVSTWSSREEEEEEISKSLRHFEIGNHNECRKSVSEYSKACSWEEEEKKKRCLRYQREEAKIQAWVNLQNAKAEAQSRKLEVKIERMRADLEEKLMRRMAVVHRKAEEWRAAAQLQHSEQIIRATKESQKIVNRHISHFSGHHSCGCFPCNNHVL</sequence>
<dbReference type="Proteomes" id="UP000828048">
    <property type="component" value="Chromosome 9"/>
</dbReference>
<gene>
    <name evidence="1" type="ORF">Vadar_020958</name>
</gene>
<keyword evidence="2" id="KW-1185">Reference proteome</keyword>
<organism evidence="1 2">
    <name type="scientific">Vaccinium darrowii</name>
    <dbReference type="NCBI Taxonomy" id="229202"/>
    <lineage>
        <taxon>Eukaryota</taxon>
        <taxon>Viridiplantae</taxon>
        <taxon>Streptophyta</taxon>
        <taxon>Embryophyta</taxon>
        <taxon>Tracheophyta</taxon>
        <taxon>Spermatophyta</taxon>
        <taxon>Magnoliopsida</taxon>
        <taxon>eudicotyledons</taxon>
        <taxon>Gunneridae</taxon>
        <taxon>Pentapetalae</taxon>
        <taxon>asterids</taxon>
        <taxon>Ericales</taxon>
        <taxon>Ericaceae</taxon>
        <taxon>Vaccinioideae</taxon>
        <taxon>Vaccinieae</taxon>
        <taxon>Vaccinium</taxon>
    </lineage>
</organism>
<accession>A0ACB7ZKT9</accession>
<proteinExistence type="predicted"/>
<protein>
    <submittedName>
        <fullName evidence="1">Uncharacterized protein</fullName>
    </submittedName>
</protein>
<reference evidence="1 2" key="1">
    <citation type="journal article" date="2021" name="Hortic Res">
        <title>High-quality reference genome and annotation aids understanding of berry development for evergreen blueberry (Vaccinium darrowii).</title>
        <authorList>
            <person name="Yu J."/>
            <person name="Hulse-Kemp A.M."/>
            <person name="Babiker E."/>
            <person name="Staton M."/>
        </authorList>
    </citation>
    <scope>NUCLEOTIDE SEQUENCE [LARGE SCALE GENOMIC DNA]</scope>
    <source>
        <strain evidence="2">cv. NJ 8807/NJ 8810</strain>
        <tissue evidence="1">Young leaf</tissue>
    </source>
</reference>
<name>A0ACB7ZKT9_9ERIC</name>
<evidence type="ECO:0000313" key="1">
    <source>
        <dbReference type="EMBL" id="KAH7866478.1"/>
    </source>
</evidence>
<comment type="caution">
    <text evidence="1">The sequence shown here is derived from an EMBL/GenBank/DDBJ whole genome shotgun (WGS) entry which is preliminary data.</text>
</comment>
<dbReference type="EMBL" id="CM037159">
    <property type="protein sequence ID" value="KAH7866478.1"/>
    <property type="molecule type" value="Genomic_DNA"/>
</dbReference>
<evidence type="ECO:0000313" key="2">
    <source>
        <dbReference type="Proteomes" id="UP000828048"/>
    </source>
</evidence>